<reference evidence="4" key="1">
    <citation type="journal article" date="2023" name="Nat. Microbiol.">
        <title>Enrichment and characterization of a nitric oxide-reducing microbial community in a continuous bioreactor.</title>
        <authorList>
            <person name="Garrido-Amador P."/>
            <person name="Stortenbeker N."/>
            <person name="Wessels H.J.C.T."/>
            <person name="Speth D.R."/>
            <person name="Garcia-Heredia I."/>
            <person name="Kartal B."/>
        </authorList>
    </citation>
    <scope>NUCLEOTIDE SEQUENCE</scope>
    <source>
        <strain evidence="4">MAG1</strain>
    </source>
</reference>
<comment type="pathway">
    <text evidence="1">Bacterial outer membrane biogenesis; LPS O-antigen biosynthesis.</text>
</comment>
<dbReference type="AlphaFoldDB" id="A0AA49IXK9"/>
<dbReference type="Gene3D" id="3.40.50.720">
    <property type="entry name" value="NAD(P)-binding Rossmann-like Domain"/>
    <property type="match status" value="1"/>
</dbReference>
<proteinExistence type="inferred from homology"/>
<dbReference type="PANTHER" id="PTHR43000">
    <property type="entry name" value="DTDP-D-GLUCOSE 4,6-DEHYDRATASE-RELATED"/>
    <property type="match status" value="1"/>
</dbReference>
<dbReference type="InterPro" id="IPR001509">
    <property type="entry name" value="Epimerase_deHydtase"/>
</dbReference>
<sequence length="322" mass="34601">MADRQVLISGGLGFIGQALMAPLLADGVRVRVLDDLSNPSIPPEVARGMGAEVIVGNIADKDACFQAAEGVAGIVHLAAQTYVARSIEDPWSDLRINGQGTLNLLEAARRCGVEHFVLASSNAVAGTAQPPFSEEARLNPLSPYGCTKLLAESYCGVYARTHGVRTVALRFSNIFGPGSWRKGSVVATFIRKALQGEPVVVDGDGRQTRDFLYIDDLVAAIRLAMERAPAGEVFCIGAGRATTIAEVVGELDRIYSSWAGKPMMIEHGPPRLGDIRDNWSDISKAGRLLGFSPDRPLGVAMEQTFGWFVEEWLPVSGNWPTH</sequence>
<evidence type="ECO:0000256" key="2">
    <source>
        <dbReference type="ARBA" id="ARBA00007637"/>
    </source>
</evidence>
<comment type="similarity">
    <text evidence="2">Belongs to the NAD(P)-dependent epimerase/dehydratase family.</text>
</comment>
<dbReference type="EMBL" id="CP107246">
    <property type="protein sequence ID" value="WIM05113.1"/>
    <property type="molecule type" value="Genomic_DNA"/>
</dbReference>
<evidence type="ECO:0000259" key="3">
    <source>
        <dbReference type="Pfam" id="PF01370"/>
    </source>
</evidence>
<name>A0AA49IXK9_9PROT</name>
<dbReference type="SUPFAM" id="SSF51735">
    <property type="entry name" value="NAD(P)-binding Rossmann-fold domains"/>
    <property type="match status" value="1"/>
</dbReference>
<dbReference type="Pfam" id="PF01370">
    <property type="entry name" value="Epimerase"/>
    <property type="match status" value="1"/>
</dbReference>
<dbReference type="KEGG" id="npv:OHM77_10460"/>
<dbReference type="InterPro" id="IPR036291">
    <property type="entry name" value="NAD(P)-bd_dom_sf"/>
</dbReference>
<organism evidence="4">
    <name type="scientific">Candidatus Nitricoxidivorans perseverans</name>
    <dbReference type="NCBI Taxonomy" id="2975601"/>
    <lineage>
        <taxon>Bacteria</taxon>
        <taxon>Pseudomonadati</taxon>
        <taxon>Pseudomonadota</taxon>
        <taxon>Betaproteobacteria</taxon>
        <taxon>Nitrosomonadales</taxon>
        <taxon>Sterolibacteriaceae</taxon>
        <taxon>Candidatus Nitricoxidivorans</taxon>
    </lineage>
</organism>
<dbReference type="Proteomes" id="UP001234916">
    <property type="component" value="Chromosome"/>
</dbReference>
<accession>A0AA49IXK9</accession>
<protein>
    <submittedName>
        <fullName evidence="4">NAD-dependent epimerase/dehydratase family protein</fullName>
    </submittedName>
</protein>
<evidence type="ECO:0000256" key="1">
    <source>
        <dbReference type="ARBA" id="ARBA00005125"/>
    </source>
</evidence>
<evidence type="ECO:0000313" key="4">
    <source>
        <dbReference type="EMBL" id="WIM05113.1"/>
    </source>
</evidence>
<gene>
    <name evidence="4" type="ORF">OHM77_10460</name>
</gene>
<feature type="domain" description="NAD-dependent epimerase/dehydratase" evidence="3">
    <location>
        <begin position="6"/>
        <end position="237"/>
    </location>
</feature>